<dbReference type="EMBL" id="LVLJ01003744">
    <property type="protein sequence ID" value="OAE19847.1"/>
    <property type="molecule type" value="Genomic_DNA"/>
</dbReference>
<organism evidence="1 2">
    <name type="scientific">Marchantia polymorpha subsp. ruderalis</name>
    <dbReference type="NCBI Taxonomy" id="1480154"/>
    <lineage>
        <taxon>Eukaryota</taxon>
        <taxon>Viridiplantae</taxon>
        <taxon>Streptophyta</taxon>
        <taxon>Embryophyta</taxon>
        <taxon>Marchantiophyta</taxon>
        <taxon>Marchantiopsida</taxon>
        <taxon>Marchantiidae</taxon>
        <taxon>Marchantiales</taxon>
        <taxon>Marchantiaceae</taxon>
        <taxon>Marchantia</taxon>
    </lineage>
</organism>
<dbReference type="AlphaFoldDB" id="A0A176VGY4"/>
<comment type="caution">
    <text evidence="1">The sequence shown here is derived from an EMBL/GenBank/DDBJ whole genome shotgun (WGS) entry which is preliminary data.</text>
</comment>
<gene>
    <name evidence="1" type="ORF">AXG93_1130s1000</name>
</gene>
<dbReference type="Proteomes" id="UP000077202">
    <property type="component" value="Unassembled WGS sequence"/>
</dbReference>
<evidence type="ECO:0000313" key="1">
    <source>
        <dbReference type="EMBL" id="OAE19847.1"/>
    </source>
</evidence>
<accession>A0A176VGY4</accession>
<name>A0A176VGY4_MARPO</name>
<reference evidence="1" key="1">
    <citation type="submission" date="2016-03" db="EMBL/GenBank/DDBJ databases">
        <title>Mechanisms controlling the formation of the plant cell surface in tip-growing cells are functionally conserved among land plants.</title>
        <authorList>
            <person name="Honkanen S."/>
            <person name="Jones V.A."/>
            <person name="Morieri G."/>
            <person name="Champion C."/>
            <person name="Hetherington A.J."/>
            <person name="Kelly S."/>
            <person name="Saint-Marcoux D."/>
            <person name="Proust H."/>
            <person name="Prescott H."/>
            <person name="Dolan L."/>
        </authorList>
    </citation>
    <scope>NUCLEOTIDE SEQUENCE [LARGE SCALE GENOMIC DNA]</scope>
    <source>
        <tissue evidence="1">Whole gametophyte</tissue>
    </source>
</reference>
<evidence type="ECO:0000313" key="2">
    <source>
        <dbReference type="Proteomes" id="UP000077202"/>
    </source>
</evidence>
<proteinExistence type="predicted"/>
<keyword evidence="2" id="KW-1185">Reference proteome</keyword>
<protein>
    <submittedName>
        <fullName evidence="1">Uncharacterized protein</fullName>
    </submittedName>
</protein>
<sequence>MTAPIKMQSPDFWARAKMKAMRLITEEYRSMESRSVAARGRSTQEAGPVTIIDKGKEVPVWKKPRTTKEQLTPVKPRRALKTDKRKAVLTEEVPPKQDETLAFLRGNLSRRYLGPRPITYYLHIGPDRVGVCILLPLPVEVEFRGDAIFCDPHSVASTSSTAFAATSSNATGSSSVSDDGWRRVRPLLTLSH</sequence>